<evidence type="ECO:0008006" key="5">
    <source>
        <dbReference type="Google" id="ProtNLM"/>
    </source>
</evidence>
<dbReference type="PANTHER" id="PTHR37292:SF2">
    <property type="entry name" value="DUF262 DOMAIN-CONTAINING PROTEIN"/>
    <property type="match status" value="1"/>
</dbReference>
<dbReference type="Pfam" id="PF07510">
    <property type="entry name" value="GmrSD_C"/>
    <property type="match status" value="1"/>
</dbReference>
<evidence type="ECO:0000313" key="4">
    <source>
        <dbReference type="Proteomes" id="UP000028501"/>
    </source>
</evidence>
<organism evidence="3 4">
    <name type="scientific">Archaeoglobus fulgidus DSM 8774</name>
    <dbReference type="NCBI Taxonomy" id="1344584"/>
    <lineage>
        <taxon>Archaea</taxon>
        <taxon>Methanobacteriati</taxon>
        <taxon>Methanobacteriota</taxon>
        <taxon>Archaeoglobi</taxon>
        <taxon>Archaeoglobales</taxon>
        <taxon>Archaeoglobaceae</taxon>
        <taxon>Archaeoglobus</taxon>
    </lineage>
</organism>
<feature type="domain" description="GmrSD restriction endonucleases N-terminal" evidence="1">
    <location>
        <begin position="28"/>
        <end position="241"/>
    </location>
</feature>
<dbReference type="PANTHER" id="PTHR37292">
    <property type="entry name" value="VNG6097C"/>
    <property type="match status" value="1"/>
</dbReference>
<dbReference type="InterPro" id="IPR004919">
    <property type="entry name" value="GmrSD_N"/>
</dbReference>
<gene>
    <name evidence="3" type="ORF">AFULGI_00016880</name>
</gene>
<evidence type="ECO:0000259" key="2">
    <source>
        <dbReference type="Pfam" id="PF07510"/>
    </source>
</evidence>
<dbReference type="Proteomes" id="UP000028501">
    <property type="component" value="Chromosome"/>
</dbReference>
<protein>
    <recommendedName>
        <fullName evidence="5">DUF262 domain-containing protein</fullName>
    </recommendedName>
</protein>
<dbReference type="KEGG" id="afg:AFULGI_00016880"/>
<evidence type="ECO:0000313" key="3">
    <source>
        <dbReference type="EMBL" id="AIG98447.1"/>
    </source>
</evidence>
<dbReference type="HOGENOM" id="CLU_021082_0_1_2"/>
<feature type="domain" description="GmrSD restriction endonucleases C-terminal" evidence="2">
    <location>
        <begin position="446"/>
        <end position="547"/>
    </location>
</feature>
<dbReference type="InterPro" id="IPR011089">
    <property type="entry name" value="GmrSD_C"/>
</dbReference>
<dbReference type="EMBL" id="CP006577">
    <property type="protein sequence ID" value="AIG98447.1"/>
    <property type="molecule type" value="Genomic_DNA"/>
</dbReference>
<dbReference type="AlphaFoldDB" id="A0A075WF72"/>
<name>A0A075WF72_ARCFL</name>
<evidence type="ECO:0000259" key="1">
    <source>
        <dbReference type="Pfam" id="PF03235"/>
    </source>
</evidence>
<dbReference type="GeneID" id="24795188"/>
<accession>A0A075WF72</accession>
<reference evidence="3 4" key="1">
    <citation type="submission" date="2013-07" db="EMBL/GenBank/DDBJ databases">
        <title>Genome of Archaeoglobus fulgidus.</title>
        <authorList>
            <person name="Fiebig A."/>
            <person name="Birkeland N.-K."/>
        </authorList>
    </citation>
    <scope>NUCLEOTIDE SEQUENCE [LARGE SCALE GENOMIC DNA]</scope>
    <source>
        <strain evidence="3 4">DSM 8774</strain>
    </source>
</reference>
<dbReference type="Pfam" id="PF03235">
    <property type="entry name" value="GmrSD_N"/>
    <property type="match status" value="1"/>
</dbReference>
<sequence length="572" mass="65599">MASDDVIQTGKFLLTKVDKETVENLVEELMVKKNYLLPAFQREFVWDEEDIKDFIDSIIKGFPVGAVILWKPSRAVVENDSLAKPILGNRKDLEEQEVYYVLDGQQRLTALLLMFNNWKIKRDGEEISRIPISIRVSGEGYKLYKSEKIGVNLCEALKAFSTGSVYDPKAMEKLREKLDERAYRLLGDIARKRIAGYEIPIYILETSDEDETVFSEMAEAFTRVNRAGIRIGNVELILSYLAGKVSGSLKEGIISIYRGLENFKIDLQPVIRTVLSEFGIKQTDIKAERFNSVIRTLQNFSEDKIKISLKNVSKSIGLVADFLRKELGVKDTRILPSQIPLVTLAKYFTTIGINDITEVDKASKEKIEKWFILVSFNGYYSSYPDTKLELDLKTVQRNGEFPFEDLVENIKERGGKIEITREDLKKGMKENVVRGKVGKAYLFLLYILLVKNGADNWANLKIAETPFDDLAKHHIFPKDYLKRELVVEEEENMDISINNLANITFVDKRINSEIGDKAPKEYLPNYSLSLNKHFIPRDENLWTIETYEAFLEGRISLIWSKAKELYPSIFVG</sequence>
<dbReference type="RefSeq" id="WP_048095834.1">
    <property type="nucleotide sequence ID" value="NZ_CP006577.1"/>
</dbReference>
<proteinExistence type="predicted"/>